<dbReference type="GO" id="GO:0055074">
    <property type="term" value="P:calcium ion homeostasis"/>
    <property type="evidence" value="ECO:0007669"/>
    <property type="project" value="TreeGrafter"/>
</dbReference>
<evidence type="ECO:0000313" key="2">
    <source>
        <dbReference type="EMBL" id="VDO68348.1"/>
    </source>
</evidence>
<name>A0A3P8AUW4_9TREM</name>
<keyword evidence="1" id="KW-0472">Membrane</keyword>
<dbReference type="GO" id="GO:0007219">
    <property type="term" value="P:Notch signaling pathway"/>
    <property type="evidence" value="ECO:0007669"/>
    <property type="project" value="TreeGrafter"/>
</dbReference>
<feature type="transmembrane region" description="Helical" evidence="1">
    <location>
        <begin position="94"/>
        <end position="111"/>
    </location>
</feature>
<dbReference type="GO" id="GO:0016485">
    <property type="term" value="P:protein processing"/>
    <property type="evidence" value="ECO:0007669"/>
    <property type="project" value="InterPro"/>
</dbReference>
<keyword evidence="1" id="KW-0812">Transmembrane</keyword>
<evidence type="ECO:0000256" key="1">
    <source>
        <dbReference type="SAM" id="Phobius"/>
    </source>
</evidence>
<dbReference type="GO" id="GO:0006509">
    <property type="term" value="P:membrane protein ectodomain proteolysis"/>
    <property type="evidence" value="ECO:0007669"/>
    <property type="project" value="TreeGrafter"/>
</dbReference>
<keyword evidence="1" id="KW-1133">Transmembrane helix</keyword>
<dbReference type="PANTHER" id="PTHR10202:SF25">
    <property type="entry name" value="PRESENILIN SPE-4"/>
    <property type="match status" value="1"/>
</dbReference>
<dbReference type="EMBL" id="UZAI01002108">
    <property type="protein sequence ID" value="VDO68348.1"/>
    <property type="molecule type" value="Genomic_DNA"/>
</dbReference>
<evidence type="ECO:0000313" key="3">
    <source>
        <dbReference type="Proteomes" id="UP000277204"/>
    </source>
</evidence>
<organism evidence="2 3">
    <name type="scientific">Schistosoma margrebowiei</name>
    <dbReference type="NCBI Taxonomy" id="48269"/>
    <lineage>
        <taxon>Eukaryota</taxon>
        <taxon>Metazoa</taxon>
        <taxon>Spiralia</taxon>
        <taxon>Lophotrochozoa</taxon>
        <taxon>Platyhelminthes</taxon>
        <taxon>Trematoda</taxon>
        <taxon>Digenea</taxon>
        <taxon>Strigeidida</taxon>
        <taxon>Schistosomatoidea</taxon>
        <taxon>Schistosomatidae</taxon>
        <taxon>Schistosoma</taxon>
    </lineage>
</organism>
<dbReference type="PANTHER" id="PTHR10202">
    <property type="entry name" value="PRESENILIN"/>
    <property type="match status" value="1"/>
</dbReference>
<dbReference type="GO" id="GO:0070765">
    <property type="term" value="C:gamma-secretase complex"/>
    <property type="evidence" value="ECO:0007669"/>
    <property type="project" value="TreeGrafter"/>
</dbReference>
<evidence type="ECO:0008006" key="4">
    <source>
        <dbReference type="Google" id="ProtNLM"/>
    </source>
</evidence>
<dbReference type="GO" id="GO:0034205">
    <property type="term" value="P:amyloid-beta formation"/>
    <property type="evidence" value="ECO:0007669"/>
    <property type="project" value="TreeGrafter"/>
</dbReference>
<protein>
    <recommendedName>
        <fullName evidence="4">Presenilin</fullName>
    </recommendedName>
</protein>
<proteinExistence type="predicted"/>
<dbReference type="InterPro" id="IPR001108">
    <property type="entry name" value="Peptidase_A22A"/>
</dbReference>
<dbReference type="GO" id="GO:0042500">
    <property type="term" value="F:aspartic endopeptidase activity, intramembrane cleaving"/>
    <property type="evidence" value="ECO:0007669"/>
    <property type="project" value="InterPro"/>
</dbReference>
<gene>
    <name evidence="2" type="ORF">SMRZ_LOCUS5881</name>
</gene>
<feature type="transmembrane region" description="Helical" evidence="1">
    <location>
        <begin position="67"/>
        <end position="88"/>
    </location>
</feature>
<reference evidence="2 3" key="1">
    <citation type="submission" date="2018-11" db="EMBL/GenBank/DDBJ databases">
        <authorList>
            <consortium name="Pathogen Informatics"/>
        </authorList>
    </citation>
    <scope>NUCLEOTIDE SEQUENCE [LARGE SCALE GENOMIC DNA]</scope>
    <source>
        <strain evidence="2 3">Zambia</strain>
    </source>
</reference>
<dbReference type="AlphaFoldDB" id="A0A3P8AUW4"/>
<dbReference type="Gene3D" id="1.10.472.100">
    <property type="entry name" value="Presenilin"/>
    <property type="match status" value="1"/>
</dbReference>
<sequence length="120" mass="13460">MYYSSLLFVYSVNKKRLSLCHYSWIGLLADLLHADLIDRDSKGVKLGLGDFVFYSLLIGRATLDGDAVTVVTCYVAILVGMCITVIVLGITRQALPALPISITCGILFYFVRCWKEFHIY</sequence>
<accession>A0A3P8AUW4</accession>
<dbReference type="Proteomes" id="UP000277204">
    <property type="component" value="Unassembled WGS sequence"/>
</dbReference>
<dbReference type="InterPro" id="IPR042524">
    <property type="entry name" value="Presenilin_C"/>
</dbReference>
<keyword evidence="3" id="KW-1185">Reference proteome</keyword>
<dbReference type="Pfam" id="PF01080">
    <property type="entry name" value="Presenilin"/>
    <property type="match status" value="1"/>
</dbReference>